<dbReference type="STRING" id="47312.SAMN04489765_0985"/>
<protein>
    <recommendedName>
        <fullName evidence="1">Restriction endonuclease type II-like domain-containing protein</fullName>
    </recommendedName>
</protein>
<sequence>MMRRTRDALLAATEHGVRTDSVSVIRGVRRDGSAPVSPRDVRDALAVAYPQLVFTGWTAAALHGAQFTDGHPPEIWLPQQRTRSGIVIRCGALAPEDVEIVLRRRATSGVLTAVDIARRTAGDEAIAGFDQCLRPDRYGRSVTTAGAVLAYLDARPGLHAGRRVRQVLAASSDAADSHWETYSRLVVHRAGFAFFRPQVRIPGTRYRVDLGSERYRIAIEYDGDHHRSVAQQRRDVARWNAITGRGWAIIRVTAWNLAHDRATFVARLETELRARGWSGPPPVVPRLALPPSSAVSVGESQVAITETAGNARPA</sequence>
<dbReference type="Pfam" id="PF18741">
    <property type="entry name" value="MTES_1575"/>
    <property type="match status" value="1"/>
</dbReference>
<evidence type="ECO:0000313" key="3">
    <source>
        <dbReference type="Proteomes" id="UP000183053"/>
    </source>
</evidence>
<dbReference type="AlphaFoldDB" id="A0A1H1C2E9"/>
<dbReference type="Proteomes" id="UP000183053">
    <property type="component" value="Unassembled WGS sequence"/>
</dbReference>
<dbReference type="EMBL" id="FNLF01000002">
    <property type="protein sequence ID" value="SDQ58417.1"/>
    <property type="molecule type" value="Genomic_DNA"/>
</dbReference>
<feature type="domain" description="Restriction endonuclease type II-like" evidence="1">
    <location>
        <begin position="195"/>
        <end position="272"/>
    </location>
</feature>
<dbReference type="InterPro" id="IPR049468">
    <property type="entry name" value="Restrct_endonuc-II-like_dom"/>
</dbReference>
<dbReference type="InterPro" id="IPR011335">
    <property type="entry name" value="Restrct_endonuc-II-like"/>
</dbReference>
<evidence type="ECO:0000259" key="1">
    <source>
        <dbReference type="Pfam" id="PF18741"/>
    </source>
</evidence>
<accession>A0A1H1C2E9</accession>
<evidence type="ECO:0000313" key="2">
    <source>
        <dbReference type="EMBL" id="SDQ58417.1"/>
    </source>
</evidence>
<reference evidence="3" key="1">
    <citation type="submission" date="2016-10" db="EMBL/GenBank/DDBJ databases">
        <authorList>
            <person name="Varghese N."/>
            <person name="Submissions S."/>
        </authorList>
    </citation>
    <scope>NUCLEOTIDE SEQUENCE [LARGE SCALE GENOMIC DNA]</scope>
    <source>
        <strain evidence="3">DSM 44142</strain>
    </source>
</reference>
<organism evidence="2 3">
    <name type="scientific">Tsukamurella pulmonis</name>
    <dbReference type="NCBI Taxonomy" id="47312"/>
    <lineage>
        <taxon>Bacteria</taxon>
        <taxon>Bacillati</taxon>
        <taxon>Actinomycetota</taxon>
        <taxon>Actinomycetes</taxon>
        <taxon>Mycobacteriales</taxon>
        <taxon>Tsukamurellaceae</taxon>
        <taxon>Tsukamurella</taxon>
    </lineage>
</organism>
<proteinExistence type="predicted"/>
<name>A0A1H1C2E9_9ACTN</name>
<gene>
    <name evidence="2" type="ORF">SAMN04489765_0985</name>
</gene>
<dbReference type="SUPFAM" id="SSF52980">
    <property type="entry name" value="Restriction endonuclease-like"/>
    <property type="match status" value="1"/>
</dbReference>
<dbReference type="Gene3D" id="3.40.960.10">
    <property type="entry name" value="VSR Endonuclease"/>
    <property type="match status" value="1"/>
</dbReference>
<keyword evidence="3" id="KW-1185">Reference proteome</keyword>